<accession>A0A8X6SCH4</accession>
<organism evidence="1 2">
    <name type="scientific">Trichonephila clavipes</name>
    <name type="common">Golden silk orbweaver</name>
    <name type="synonym">Nephila clavipes</name>
    <dbReference type="NCBI Taxonomy" id="2585209"/>
    <lineage>
        <taxon>Eukaryota</taxon>
        <taxon>Metazoa</taxon>
        <taxon>Ecdysozoa</taxon>
        <taxon>Arthropoda</taxon>
        <taxon>Chelicerata</taxon>
        <taxon>Arachnida</taxon>
        <taxon>Araneae</taxon>
        <taxon>Araneomorphae</taxon>
        <taxon>Entelegynae</taxon>
        <taxon>Araneoidea</taxon>
        <taxon>Nephilidae</taxon>
        <taxon>Trichonephila</taxon>
    </lineage>
</organism>
<evidence type="ECO:0000313" key="2">
    <source>
        <dbReference type="Proteomes" id="UP000887159"/>
    </source>
</evidence>
<keyword evidence="2" id="KW-1185">Reference proteome</keyword>
<dbReference type="EMBL" id="BMAU01021292">
    <property type="protein sequence ID" value="GFY09706.1"/>
    <property type="molecule type" value="Genomic_DNA"/>
</dbReference>
<gene>
    <name evidence="1" type="ORF">TNCV_3696681</name>
</gene>
<comment type="caution">
    <text evidence="1">The sequence shown here is derived from an EMBL/GenBank/DDBJ whole genome shotgun (WGS) entry which is preliminary data.</text>
</comment>
<evidence type="ECO:0000313" key="1">
    <source>
        <dbReference type="EMBL" id="GFY09706.1"/>
    </source>
</evidence>
<name>A0A8X6SCH4_TRICX</name>
<sequence>MLSEIILDNDERVSIPNFDCCEQLNRPGHRAACVAIYRKQKNSHVVTPHMDITYRQTSGLGIVNHDIGDTSAAECLFENGQTVMFVSFSIQVIYISCNQMVKKINDFLNFVLLPYTEGDSALLKNCHLLPMILSGDFNFFSLPKAEPLIAFLNDELKLEMNTNQNVSATNNGNVIDAVFFNGF</sequence>
<proteinExistence type="predicted"/>
<reference evidence="1" key="1">
    <citation type="submission" date="2020-08" db="EMBL/GenBank/DDBJ databases">
        <title>Multicomponent nature underlies the extraordinary mechanical properties of spider dragline silk.</title>
        <authorList>
            <person name="Kono N."/>
            <person name="Nakamura H."/>
            <person name="Mori M."/>
            <person name="Yoshida Y."/>
            <person name="Ohtoshi R."/>
            <person name="Malay A.D."/>
            <person name="Moran D.A.P."/>
            <person name="Tomita M."/>
            <person name="Numata K."/>
            <person name="Arakawa K."/>
        </authorList>
    </citation>
    <scope>NUCLEOTIDE SEQUENCE</scope>
</reference>
<protein>
    <submittedName>
        <fullName evidence="1">Uncharacterized protein</fullName>
    </submittedName>
</protein>
<dbReference type="AlphaFoldDB" id="A0A8X6SCH4"/>
<dbReference type="Proteomes" id="UP000887159">
    <property type="component" value="Unassembled WGS sequence"/>
</dbReference>